<feature type="region of interest" description="Disordered" evidence="1">
    <location>
        <begin position="69"/>
        <end position="104"/>
    </location>
</feature>
<organism evidence="3">
    <name type="scientific">Dissoconium aciculare CBS 342.82</name>
    <dbReference type="NCBI Taxonomy" id="1314786"/>
    <lineage>
        <taxon>Eukaryota</taxon>
        <taxon>Fungi</taxon>
        <taxon>Dikarya</taxon>
        <taxon>Ascomycota</taxon>
        <taxon>Pezizomycotina</taxon>
        <taxon>Dothideomycetes</taxon>
        <taxon>Dothideomycetidae</taxon>
        <taxon>Mycosphaerellales</taxon>
        <taxon>Dissoconiaceae</taxon>
        <taxon>Dissoconium</taxon>
    </lineage>
</organism>
<reference evidence="3" key="1">
    <citation type="submission" date="2020-01" db="EMBL/GenBank/DDBJ databases">
        <authorList>
            <consortium name="DOE Joint Genome Institute"/>
            <person name="Haridas S."/>
            <person name="Albert R."/>
            <person name="Binder M."/>
            <person name="Bloem J."/>
            <person name="Labutti K."/>
            <person name="Salamov A."/>
            <person name="Andreopoulos B."/>
            <person name="Baker S.E."/>
            <person name="Barry K."/>
            <person name="Bills G."/>
            <person name="Bluhm B.H."/>
            <person name="Cannon C."/>
            <person name="Castanera R."/>
            <person name="Culley D.E."/>
            <person name="Daum C."/>
            <person name="Ezra D."/>
            <person name="Gonzalez J.B."/>
            <person name="Henrissat B."/>
            <person name="Kuo A."/>
            <person name="Liang C."/>
            <person name="Lipzen A."/>
            <person name="Lutzoni F."/>
            <person name="Magnuson J."/>
            <person name="Mondo S."/>
            <person name="Nolan M."/>
            <person name="Ohm R."/>
            <person name="Pangilinan J."/>
            <person name="Park H.-J."/>
            <person name="Ramirez L."/>
            <person name="Alfaro M."/>
            <person name="Sun H."/>
            <person name="Tritt A."/>
            <person name="Yoshinaga Y."/>
            <person name="Zwiers L.-H."/>
            <person name="Turgeon B.G."/>
            <person name="Goodwin S.B."/>
            <person name="Spatafora J.W."/>
            <person name="Crous P.W."/>
            <person name="Grigoriev I.V."/>
        </authorList>
    </citation>
    <scope>NUCLEOTIDE SEQUENCE</scope>
    <source>
        <strain evidence="3">CBS 342.82</strain>
    </source>
</reference>
<proteinExistence type="predicted"/>
<feature type="compositionally biased region" description="Basic and acidic residues" evidence="1">
    <location>
        <begin position="234"/>
        <end position="243"/>
    </location>
</feature>
<feature type="region of interest" description="Disordered" evidence="1">
    <location>
        <begin position="234"/>
        <end position="278"/>
    </location>
</feature>
<name>A0A6J3MGV3_9PEZI</name>
<dbReference type="RefSeq" id="XP_033464129.1">
    <property type="nucleotide sequence ID" value="XM_033603631.1"/>
</dbReference>
<evidence type="ECO:0000313" key="3">
    <source>
        <dbReference type="RefSeq" id="XP_033464129.1"/>
    </source>
</evidence>
<sequence length="278" mass="30433">MATNSNACATCAAAFGRPSDPIQEKTLLPGRDLLCCGRAICSKCLNQNKRYETYCPYCQITTAPSPLPQGLRDPPPYSISSQAPPAGIDHGEHDEPPAYNDHGSSNSIVTDQKTMAGSMPDVLHFLAPNDTMLSLSLAYGVPIAALRKANNVFADHLVQGRKTVIIPGEYYKGGVSLSPQPIEGEEEEIRRNKVRRWMVACKVAEYDVALLYLNQEEWHLDAAIDAYRDDERWEREHPLEGSKKTRRGGGKAAQSAGMRRFVGSGGSVDNVGRNRSNS</sequence>
<dbReference type="PANTHER" id="PTHR20932">
    <property type="entry name" value="LYSM AND PUTATIVE PEPTIDOGLYCAN-BINDING DOMAIN-CONTAINING PROTEIN"/>
    <property type="match status" value="1"/>
</dbReference>
<dbReference type="GeneID" id="54361431"/>
<dbReference type="InterPro" id="IPR036779">
    <property type="entry name" value="LysM_dom_sf"/>
</dbReference>
<evidence type="ECO:0008006" key="4">
    <source>
        <dbReference type="Google" id="ProtNLM"/>
    </source>
</evidence>
<protein>
    <recommendedName>
        <fullName evidence="4">LysM domain-containing protein</fullName>
    </recommendedName>
</protein>
<evidence type="ECO:0000313" key="2">
    <source>
        <dbReference type="Proteomes" id="UP000504637"/>
    </source>
</evidence>
<reference evidence="3" key="3">
    <citation type="submission" date="2025-08" db="UniProtKB">
        <authorList>
            <consortium name="RefSeq"/>
        </authorList>
    </citation>
    <scope>IDENTIFICATION</scope>
    <source>
        <strain evidence="3">CBS 342.82</strain>
    </source>
</reference>
<gene>
    <name evidence="3" type="ORF">K489DRAFT_375178</name>
</gene>
<dbReference type="AlphaFoldDB" id="A0A6J3MGV3"/>
<dbReference type="Proteomes" id="UP000504637">
    <property type="component" value="Unplaced"/>
</dbReference>
<accession>A0A6J3MGV3</accession>
<dbReference type="InterPro" id="IPR045030">
    <property type="entry name" value="LYSM1-4"/>
</dbReference>
<evidence type="ECO:0000256" key="1">
    <source>
        <dbReference type="SAM" id="MobiDB-lite"/>
    </source>
</evidence>
<dbReference type="OrthoDB" id="2107166at2759"/>
<keyword evidence="2" id="KW-1185">Reference proteome</keyword>
<dbReference type="PANTHER" id="PTHR20932:SF31">
    <property type="entry name" value="RING-TYPE DOMAIN-CONTAINING PROTEIN"/>
    <property type="match status" value="1"/>
</dbReference>
<reference evidence="3" key="2">
    <citation type="submission" date="2020-04" db="EMBL/GenBank/DDBJ databases">
        <authorList>
            <consortium name="NCBI Genome Project"/>
        </authorList>
    </citation>
    <scope>NUCLEOTIDE SEQUENCE</scope>
    <source>
        <strain evidence="3">CBS 342.82</strain>
    </source>
</reference>
<dbReference type="Gene3D" id="3.10.350.10">
    <property type="entry name" value="LysM domain"/>
    <property type="match status" value="1"/>
</dbReference>